<feature type="transmembrane region" description="Helical" evidence="1">
    <location>
        <begin position="69"/>
        <end position="88"/>
    </location>
</feature>
<keyword evidence="1" id="KW-0812">Transmembrane</keyword>
<dbReference type="InterPro" id="IPR026369">
    <property type="entry name" value="CxxC_20_CxxC"/>
</dbReference>
<evidence type="ECO:0000256" key="1">
    <source>
        <dbReference type="SAM" id="Phobius"/>
    </source>
</evidence>
<accession>A0ABW2UYD0</accession>
<dbReference type="NCBIfam" id="TIGR04104">
    <property type="entry name" value="cxxc_20_cxxc"/>
    <property type="match status" value="1"/>
</dbReference>
<evidence type="ECO:0000313" key="2">
    <source>
        <dbReference type="EMBL" id="MFC7747560.1"/>
    </source>
</evidence>
<gene>
    <name evidence="2" type="ORF">ACFQU8_10015</name>
</gene>
<evidence type="ECO:0000313" key="3">
    <source>
        <dbReference type="Proteomes" id="UP001596620"/>
    </source>
</evidence>
<protein>
    <submittedName>
        <fullName evidence="2">TIGR04104 family putative zinc finger protein</fullName>
    </submittedName>
</protein>
<dbReference type="EMBL" id="JBHTGR010000045">
    <property type="protein sequence ID" value="MFC7747560.1"/>
    <property type="molecule type" value="Genomic_DNA"/>
</dbReference>
<proteinExistence type="predicted"/>
<keyword evidence="3" id="KW-1185">Reference proteome</keyword>
<sequence>MPTCENCHNTWSWKQTMKKMFTLDPGMNCPYCGERQYQTRKSKNKAGFLNAFVFLPIFLNIFFDIPAAILISLFLVLTSLVISLHPVVMHLSNKEEYSF</sequence>
<keyword evidence="1" id="KW-0472">Membrane</keyword>
<keyword evidence="1" id="KW-1133">Transmembrane helix</keyword>
<dbReference type="Proteomes" id="UP001596620">
    <property type="component" value="Unassembled WGS sequence"/>
</dbReference>
<organism evidence="2 3">
    <name type="scientific">Lentibacillus kimchii</name>
    <dbReference type="NCBI Taxonomy" id="1542911"/>
    <lineage>
        <taxon>Bacteria</taxon>
        <taxon>Bacillati</taxon>
        <taxon>Bacillota</taxon>
        <taxon>Bacilli</taxon>
        <taxon>Bacillales</taxon>
        <taxon>Bacillaceae</taxon>
        <taxon>Lentibacillus</taxon>
    </lineage>
</organism>
<reference evidence="3" key="1">
    <citation type="journal article" date="2019" name="Int. J. Syst. Evol. Microbiol.">
        <title>The Global Catalogue of Microorganisms (GCM) 10K type strain sequencing project: providing services to taxonomists for standard genome sequencing and annotation.</title>
        <authorList>
            <consortium name="The Broad Institute Genomics Platform"/>
            <consortium name="The Broad Institute Genome Sequencing Center for Infectious Disease"/>
            <person name="Wu L."/>
            <person name="Ma J."/>
        </authorList>
    </citation>
    <scope>NUCLEOTIDE SEQUENCE [LARGE SCALE GENOMIC DNA]</scope>
    <source>
        <strain evidence="3">JCM 30234</strain>
    </source>
</reference>
<feature type="transmembrane region" description="Helical" evidence="1">
    <location>
        <begin position="46"/>
        <end position="63"/>
    </location>
</feature>
<name>A0ABW2UYD0_9BACI</name>
<dbReference type="RefSeq" id="WP_382359449.1">
    <property type="nucleotide sequence ID" value="NZ_JBHTGR010000045.1"/>
</dbReference>
<comment type="caution">
    <text evidence="2">The sequence shown here is derived from an EMBL/GenBank/DDBJ whole genome shotgun (WGS) entry which is preliminary data.</text>
</comment>